<keyword evidence="5 7" id="KW-0378">Hydrolase</keyword>
<dbReference type="GO" id="GO:0008270">
    <property type="term" value="F:zinc ion binding"/>
    <property type="evidence" value="ECO:0007669"/>
    <property type="project" value="UniProtKB-UniRule"/>
</dbReference>
<keyword evidence="7" id="KW-0690">Ribosome biogenesis</keyword>
<accession>A0A2M7XB43</accession>
<evidence type="ECO:0000256" key="1">
    <source>
        <dbReference type="ARBA" id="ARBA00010875"/>
    </source>
</evidence>
<gene>
    <name evidence="7 8" type="primary">ybeY</name>
    <name evidence="8" type="ORF">CO174_05130</name>
</gene>
<feature type="binding site" evidence="7">
    <location>
        <position position="109"/>
    </location>
    <ligand>
        <name>Zn(2+)</name>
        <dbReference type="ChEBI" id="CHEBI:29105"/>
        <note>catalytic</note>
    </ligand>
</feature>
<dbReference type="Pfam" id="PF02130">
    <property type="entry name" value="YbeY"/>
    <property type="match status" value="1"/>
</dbReference>
<dbReference type="HAMAP" id="MF_00009">
    <property type="entry name" value="Endoribonucl_YbeY"/>
    <property type="match status" value="1"/>
</dbReference>
<dbReference type="GO" id="GO:0005737">
    <property type="term" value="C:cytoplasm"/>
    <property type="evidence" value="ECO:0007669"/>
    <property type="project" value="UniProtKB-SubCell"/>
</dbReference>
<evidence type="ECO:0000256" key="7">
    <source>
        <dbReference type="HAMAP-Rule" id="MF_00009"/>
    </source>
</evidence>
<dbReference type="Proteomes" id="UP000229385">
    <property type="component" value="Unassembled WGS sequence"/>
</dbReference>
<dbReference type="NCBIfam" id="TIGR00043">
    <property type="entry name" value="rRNA maturation RNase YbeY"/>
    <property type="match status" value="1"/>
</dbReference>
<evidence type="ECO:0000256" key="2">
    <source>
        <dbReference type="ARBA" id="ARBA00022722"/>
    </source>
</evidence>
<dbReference type="Gene3D" id="3.40.390.30">
    <property type="entry name" value="Metalloproteases ('zincins'), catalytic domain"/>
    <property type="match status" value="1"/>
</dbReference>
<keyword evidence="6 7" id="KW-0862">Zinc</keyword>
<keyword evidence="2 7" id="KW-0540">Nuclease</keyword>
<comment type="function">
    <text evidence="7">Single strand-specific metallo-endoribonuclease involved in late-stage 70S ribosome quality control and in maturation of the 3' terminus of the 16S rRNA.</text>
</comment>
<dbReference type="GO" id="GO:0004521">
    <property type="term" value="F:RNA endonuclease activity"/>
    <property type="evidence" value="ECO:0007669"/>
    <property type="project" value="UniProtKB-UniRule"/>
</dbReference>
<evidence type="ECO:0000256" key="4">
    <source>
        <dbReference type="ARBA" id="ARBA00022759"/>
    </source>
</evidence>
<dbReference type="EC" id="3.1.-.-" evidence="7"/>
<dbReference type="AlphaFoldDB" id="A0A2M7XB43"/>
<keyword evidence="4 7" id="KW-0255">Endonuclease</keyword>
<keyword evidence="7" id="KW-0963">Cytoplasm</keyword>
<comment type="caution">
    <text evidence="8">The sequence shown here is derived from an EMBL/GenBank/DDBJ whole genome shotgun (WGS) entry which is preliminary data.</text>
</comment>
<organism evidence="8 9">
    <name type="scientific">Candidatus Uhrbacteria bacterium CG_4_9_14_3_um_filter_50_9</name>
    <dbReference type="NCBI Taxonomy" id="1975035"/>
    <lineage>
        <taxon>Bacteria</taxon>
        <taxon>Candidatus Uhriibacteriota</taxon>
    </lineage>
</organism>
<sequence>MIRAELNQSRLRGGQRLPLVFAQKALGACAKELNEKKHKRVSIAFVSEKEMRRLNNAYRGKDTVTDVLSFALDEDGFIGELILSYEQAARQAKQMNHSVRTEIGFLIVHGILHLYGYDHEQSAQAKKMFARQVRILKTLGINPAL</sequence>
<comment type="subcellular location">
    <subcellularLocation>
        <location evidence="7">Cytoplasm</location>
    </subcellularLocation>
</comment>
<evidence type="ECO:0000313" key="9">
    <source>
        <dbReference type="Proteomes" id="UP000229385"/>
    </source>
</evidence>
<protein>
    <recommendedName>
        <fullName evidence="7">Endoribonuclease YbeY</fullName>
        <ecNumber evidence="7">3.1.-.-</ecNumber>
    </recommendedName>
</protein>
<evidence type="ECO:0000256" key="6">
    <source>
        <dbReference type="ARBA" id="ARBA00022833"/>
    </source>
</evidence>
<comment type="cofactor">
    <cofactor evidence="7">
        <name>Zn(2+)</name>
        <dbReference type="ChEBI" id="CHEBI:29105"/>
    </cofactor>
    <text evidence="7">Binds 1 zinc ion.</text>
</comment>
<evidence type="ECO:0000256" key="3">
    <source>
        <dbReference type="ARBA" id="ARBA00022723"/>
    </source>
</evidence>
<dbReference type="InterPro" id="IPR002036">
    <property type="entry name" value="YbeY"/>
</dbReference>
<evidence type="ECO:0000313" key="8">
    <source>
        <dbReference type="EMBL" id="PJA45079.1"/>
    </source>
</evidence>
<proteinExistence type="inferred from homology"/>
<name>A0A2M7XB43_9BACT</name>
<dbReference type="SUPFAM" id="SSF55486">
    <property type="entry name" value="Metalloproteases ('zincins'), catalytic domain"/>
    <property type="match status" value="1"/>
</dbReference>
<keyword evidence="3 7" id="KW-0479">Metal-binding</keyword>
<evidence type="ECO:0000256" key="5">
    <source>
        <dbReference type="ARBA" id="ARBA00022801"/>
    </source>
</evidence>
<dbReference type="PANTHER" id="PTHR46986">
    <property type="entry name" value="ENDORIBONUCLEASE YBEY, CHLOROPLASTIC"/>
    <property type="match status" value="1"/>
</dbReference>
<reference evidence="9" key="1">
    <citation type="submission" date="2017-09" db="EMBL/GenBank/DDBJ databases">
        <title>Depth-based differentiation of microbial function through sediment-hosted aquifers and enrichment of novel symbionts in the deep terrestrial subsurface.</title>
        <authorList>
            <person name="Probst A.J."/>
            <person name="Ladd B."/>
            <person name="Jarett J.K."/>
            <person name="Geller-Mcgrath D.E."/>
            <person name="Sieber C.M.K."/>
            <person name="Emerson J.B."/>
            <person name="Anantharaman K."/>
            <person name="Thomas B.C."/>
            <person name="Malmstrom R."/>
            <person name="Stieglmeier M."/>
            <person name="Klingl A."/>
            <person name="Woyke T."/>
            <person name="Ryan C.M."/>
            <person name="Banfield J.F."/>
        </authorList>
    </citation>
    <scope>NUCLEOTIDE SEQUENCE [LARGE SCALE GENOMIC DNA]</scope>
</reference>
<dbReference type="EMBL" id="PFWU01000050">
    <property type="protein sequence ID" value="PJA45079.1"/>
    <property type="molecule type" value="Genomic_DNA"/>
</dbReference>
<dbReference type="GO" id="GO:0004222">
    <property type="term" value="F:metalloendopeptidase activity"/>
    <property type="evidence" value="ECO:0007669"/>
    <property type="project" value="InterPro"/>
</dbReference>
<comment type="similarity">
    <text evidence="1 7">Belongs to the endoribonuclease YbeY family.</text>
</comment>
<feature type="binding site" evidence="7">
    <location>
        <position position="113"/>
    </location>
    <ligand>
        <name>Zn(2+)</name>
        <dbReference type="ChEBI" id="CHEBI:29105"/>
        <note>catalytic</note>
    </ligand>
</feature>
<keyword evidence="7" id="KW-0698">rRNA processing</keyword>
<feature type="binding site" evidence="7">
    <location>
        <position position="119"/>
    </location>
    <ligand>
        <name>Zn(2+)</name>
        <dbReference type="ChEBI" id="CHEBI:29105"/>
        <note>catalytic</note>
    </ligand>
</feature>
<dbReference type="InterPro" id="IPR023091">
    <property type="entry name" value="MetalPrtase_cat_dom_sf_prd"/>
</dbReference>
<dbReference type="GO" id="GO:0006364">
    <property type="term" value="P:rRNA processing"/>
    <property type="evidence" value="ECO:0007669"/>
    <property type="project" value="UniProtKB-UniRule"/>
</dbReference>
<dbReference type="PANTHER" id="PTHR46986:SF1">
    <property type="entry name" value="ENDORIBONUCLEASE YBEY, CHLOROPLASTIC"/>
    <property type="match status" value="1"/>
</dbReference>